<accession>A0A8T2NDT2</accession>
<feature type="domain" description="C2H2-type" evidence="12">
    <location>
        <begin position="1"/>
        <end position="28"/>
    </location>
</feature>
<feature type="compositionally biased region" description="Basic and acidic residues" evidence="11">
    <location>
        <begin position="50"/>
        <end position="64"/>
    </location>
</feature>
<evidence type="ECO:0000256" key="7">
    <source>
        <dbReference type="ARBA" id="ARBA00023125"/>
    </source>
</evidence>
<keyword evidence="9" id="KW-0539">Nucleus</keyword>
<evidence type="ECO:0000313" key="14">
    <source>
        <dbReference type="Proteomes" id="UP000824540"/>
    </source>
</evidence>
<evidence type="ECO:0000256" key="11">
    <source>
        <dbReference type="SAM" id="MobiDB-lite"/>
    </source>
</evidence>
<dbReference type="GO" id="GO:0000978">
    <property type="term" value="F:RNA polymerase II cis-regulatory region sequence-specific DNA binding"/>
    <property type="evidence" value="ECO:0007669"/>
    <property type="project" value="TreeGrafter"/>
</dbReference>
<dbReference type="Proteomes" id="UP000824540">
    <property type="component" value="Unassembled WGS sequence"/>
</dbReference>
<organism evidence="13 14">
    <name type="scientific">Albula glossodonta</name>
    <name type="common">roundjaw bonefish</name>
    <dbReference type="NCBI Taxonomy" id="121402"/>
    <lineage>
        <taxon>Eukaryota</taxon>
        <taxon>Metazoa</taxon>
        <taxon>Chordata</taxon>
        <taxon>Craniata</taxon>
        <taxon>Vertebrata</taxon>
        <taxon>Euteleostomi</taxon>
        <taxon>Actinopterygii</taxon>
        <taxon>Neopterygii</taxon>
        <taxon>Teleostei</taxon>
        <taxon>Albuliformes</taxon>
        <taxon>Albulidae</taxon>
        <taxon>Albula</taxon>
    </lineage>
</organism>
<dbReference type="PANTHER" id="PTHR24399">
    <property type="entry name" value="ZINC FINGER AND BTB DOMAIN-CONTAINING"/>
    <property type="match status" value="1"/>
</dbReference>
<comment type="subcellular location">
    <subcellularLocation>
        <location evidence="1">Nucleus</location>
    </subcellularLocation>
</comment>
<reference evidence="13" key="1">
    <citation type="thesis" date="2021" institute="BYU ScholarsArchive" country="Provo, UT, USA">
        <title>Applications of and Algorithms for Genome Assembly and Genomic Analyses with an Emphasis on Marine Teleosts.</title>
        <authorList>
            <person name="Pickett B.D."/>
        </authorList>
    </citation>
    <scope>NUCLEOTIDE SEQUENCE</scope>
    <source>
        <strain evidence="13">HI-2016</strain>
    </source>
</reference>
<keyword evidence="5" id="KW-0862">Zinc</keyword>
<dbReference type="PROSITE" id="PS50157">
    <property type="entry name" value="ZINC_FINGER_C2H2_2"/>
    <property type="match status" value="4"/>
</dbReference>
<evidence type="ECO:0000256" key="6">
    <source>
        <dbReference type="ARBA" id="ARBA00023015"/>
    </source>
</evidence>
<dbReference type="InterPro" id="IPR036236">
    <property type="entry name" value="Znf_C2H2_sf"/>
</dbReference>
<dbReference type="GO" id="GO:0005654">
    <property type="term" value="C:nucleoplasm"/>
    <property type="evidence" value="ECO:0007669"/>
    <property type="project" value="TreeGrafter"/>
</dbReference>
<keyword evidence="3" id="KW-0677">Repeat</keyword>
<keyword evidence="2" id="KW-0479">Metal-binding</keyword>
<evidence type="ECO:0000256" key="5">
    <source>
        <dbReference type="ARBA" id="ARBA00022833"/>
    </source>
</evidence>
<evidence type="ECO:0000259" key="12">
    <source>
        <dbReference type="PROSITE" id="PS50157"/>
    </source>
</evidence>
<feature type="domain" description="C2H2-type" evidence="12">
    <location>
        <begin position="181"/>
        <end position="208"/>
    </location>
</feature>
<dbReference type="PANTHER" id="PTHR24399:SF23">
    <property type="entry name" value="C2H2-TYPE DOMAIN-CONTAINING PROTEIN"/>
    <property type="match status" value="1"/>
</dbReference>
<dbReference type="Pfam" id="PF13912">
    <property type="entry name" value="zf-C2H2_6"/>
    <property type="match status" value="1"/>
</dbReference>
<name>A0A8T2NDT2_9TELE</name>
<evidence type="ECO:0000313" key="13">
    <source>
        <dbReference type="EMBL" id="KAG9334637.1"/>
    </source>
</evidence>
<feature type="region of interest" description="Disordered" evidence="11">
    <location>
        <begin position="23"/>
        <end position="74"/>
    </location>
</feature>
<keyword evidence="7" id="KW-0238">DNA-binding</keyword>
<feature type="domain" description="C2H2-type" evidence="12">
    <location>
        <begin position="126"/>
        <end position="153"/>
    </location>
</feature>
<dbReference type="OrthoDB" id="8901340at2759"/>
<evidence type="ECO:0000256" key="10">
    <source>
        <dbReference type="PROSITE-ProRule" id="PRU00042"/>
    </source>
</evidence>
<comment type="caution">
    <text evidence="13">The sequence shown here is derived from an EMBL/GenBank/DDBJ whole genome shotgun (WGS) entry which is preliminary data.</text>
</comment>
<evidence type="ECO:0000256" key="4">
    <source>
        <dbReference type="ARBA" id="ARBA00022771"/>
    </source>
</evidence>
<keyword evidence="6" id="KW-0805">Transcription regulation</keyword>
<dbReference type="GO" id="GO:0008270">
    <property type="term" value="F:zinc ion binding"/>
    <property type="evidence" value="ECO:0007669"/>
    <property type="project" value="UniProtKB-KW"/>
</dbReference>
<evidence type="ECO:0000256" key="3">
    <source>
        <dbReference type="ARBA" id="ARBA00022737"/>
    </source>
</evidence>
<feature type="domain" description="C2H2-type" evidence="12">
    <location>
        <begin position="153"/>
        <end position="180"/>
    </location>
</feature>
<dbReference type="Gene3D" id="3.30.160.60">
    <property type="entry name" value="Classic Zinc Finger"/>
    <property type="match status" value="2"/>
</dbReference>
<dbReference type="InterPro" id="IPR013087">
    <property type="entry name" value="Znf_C2H2_type"/>
</dbReference>
<dbReference type="Pfam" id="PF00096">
    <property type="entry name" value="zf-C2H2"/>
    <property type="match status" value="3"/>
</dbReference>
<evidence type="ECO:0000256" key="1">
    <source>
        <dbReference type="ARBA" id="ARBA00004123"/>
    </source>
</evidence>
<evidence type="ECO:0000256" key="2">
    <source>
        <dbReference type="ARBA" id="ARBA00022723"/>
    </source>
</evidence>
<keyword evidence="4 10" id="KW-0863">Zinc-finger</keyword>
<feature type="non-terminal residue" evidence="13">
    <location>
        <position position="249"/>
    </location>
</feature>
<keyword evidence="14" id="KW-1185">Reference proteome</keyword>
<dbReference type="SUPFAM" id="SSF57667">
    <property type="entry name" value="beta-beta-alpha zinc fingers"/>
    <property type="match status" value="3"/>
</dbReference>
<keyword evidence="8" id="KW-0804">Transcription</keyword>
<dbReference type="SMART" id="SM00355">
    <property type="entry name" value="ZnF_C2H2"/>
    <property type="match status" value="4"/>
</dbReference>
<sequence length="249" mass="28760">MRCQDCGQQFIRWEAFKIHLRQHEHDERELKRKKKKANKTPPHLQQGNKKSQEDRAQDKEKISAGDDDEDSWFSSSWEINPSEVFKVRPRVAMLSEEEKPVYSSSHRVYACSICGKVYSYLERKPFWCLSCAKGFKDSRGLDRHLLGHDLKRHKCDLCPKTFRVPAELRYHRNTHTGAKPYTCNLCKKTFSQLGNLITHRKKHVGVYKVGSETPIGGKPVSGARRVTELKKLIVMSMGDPVEMGMTGDR</sequence>
<dbReference type="EMBL" id="JAFBMS010000144">
    <property type="protein sequence ID" value="KAG9334637.1"/>
    <property type="molecule type" value="Genomic_DNA"/>
</dbReference>
<proteinExistence type="predicted"/>
<evidence type="ECO:0000256" key="9">
    <source>
        <dbReference type="ARBA" id="ARBA00023242"/>
    </source>
</evidence>
<evidence type="ECO:0000256" key="8">
    <source>
        <dbReference type="ARBA" id="ARBA00023163"/>
    </source>
</evidence>
<dbReference type="FunFam" id="3.30.160.60:FF:000012">
    <property type="entry name" value="RB-associated KRAB zinc finger protein-like"/>
    <property type="match status" value="1"/>
</dbReference>
<protein>
    <recommendedName>
        <fullName evidence="12">C2H2-type domain-containing protein</fullName>
    </recommendedName>
</protein>
<gene>
    <name evidence="13" type="ORF">JZ751_007460</name>
</gene>
<dbReference type="GO" id="GO:0001227">
    <property type="term" value="F:DNA-binding transcription repressor activity, RNA polymerase II-specific"/>
    <property type="evidence" value="ECO:0007669"/>
    <property type="project" value="TreeGrafter"/>
</dbReference>
<dbReference type="AlphaFoldDB" id="A0A8T2NDT2"/>
<dbReference type="PROSITE" id="PS00028">
    <property type="entry name" value="ZINC_FINGER_C2H2_1"/>
    <property type="match status" value="4"/>
</dbReference>